<organism evidence="2 3">
    <name type="scientific">Folsomia candida</name>
    <name type="common">Springtail</name>
    <dbReference type="NCBI Taxonomy" id="158441"/>
    <lineage>
        <taxon>Eukaryota</taxon>
        <taxon>Metazoa</taxon>
        <taxon>Ecdysozoa</taxon>
        <taxon>Arthropoda</taxon>
        <taxon>Hexapoda</taxon>
        <taxon>Collembola</taxon>
        <taxon>Entomobryomorpha</taxon>
        <taxon>Isotomoidea</taxon>
        <taxon>Isotomidae</taxon>
        <taxon>Proisotominae</taxon>
        <taxon>Folsomia</taxon>
    </lineage>
</organism>
<name>A0A226EB29_FOLCA</name>
<feature type="transmembrane region" description="Helical" evidence="1">
    <location>
        <begin position="67"/>
        <end position="87"/>
    </location>
</feature>
<gene>
    <name evidence="2" type="ORF">Fcan01_10490</name>
</gene>
<keyword evidence="1" id="KW-1133">Transmembrane helix</keyword>
<dbReference type="AlphaFoldDB" id="A0A226EB29"/>
<sequence length="293" mass="33338">MANSTAFVGVFSAHYDEKTKLIHTSKKLRKKVGICISIYSVFVILIVLKTVKLWMYEGLERNTHFPIAYLVSCLTFLIAWNLINLFVRQPDLFGVVNKMFYYCPKFIGHEIHPRQVLPKLFGLNENIFCIGAYMIFMTWLTFVGNLALMLLAVFGTIYIIPLAVVMQELKINSTLHYASDRLRRPANYGLPVVSICVQTIWSLMLQASGAFRSYTVKTLKSWDSVKFESKEEREFFNKFRKTVKPIAVGVEGVMTFKRLTGISFLRALITGTIRARLTIGEGVLLESFSEAAG</sequence>
<feature type="transmembrane region" description="Helical" evidence="1">
    <location>
        <begin position="186"/>
        <end position="204"/>
    </location>
</feature>
<dbReference type="Proteomes" id="UP000198287">
    <property type="component" value="Unassembled WGS sequence"/>
</dbReference>
<keyword evidence="1" id="KW-0472">Membrane</keyword>
<keyword evidence="1" id="KW-0812">Transmembrane</keyword>
<comment type="caution">
    <text evidence="2">The sequence shown here is derived from an EMBL/GenBank/DDBJ whole genome shotgun (WGS) entry which is preliminary data.</text>
</comment>
<proteinExistence type="predicted"/>
<evidence type="ECO:0000313" key="3">
    <source>
        <dbReference type="Proteomes" id="UP000198287"/>
    </source>
</evidence>
<reference evidence="2 3" key="1">
    <citation type="submission" date="2015-12" db="EMBL/GenBank/DDBJ databases">
        <title>The genome of Folsomia candida.</title>
        <authorList>
            <person name="Faddeeva A."/>
            <person name="Derks M.F."/>
            <person name="Anvar Y."/>
            <person name="Smit S."/>
            <person name="Van Straalen N."/>
            <person name="Roelofs D."/>
        </authorList>
    </citation>
    <scope>NUCLEOTIDE SEQUENCE [LARGE SCALE GENOMIC DNA]</scope>
    <source>
        <strain evidence="2 3">VU population</strain>
        <tissue evidence="2">Whole body</tissue>
    </source>
</reference>
<evidence type="ECO:0000313" key="2">
    <source>
        <dbReference type="EMBL" id="OXA54620.1"/>
    </source>
</evidence>
<accession>A0A226EB29</accession>
<protein>
    <submittedName>
        <fullName evidence="2">Uncharacterized protein</fullName>
    </submittedName>
</protein>
<keyword evidence="3" id="KW-1185">Reference proteome</keyword>
<evidence type="ECO:0000256" key="1">
    <source>
        <dbReference type="SAM" id="Phobius"/>
    </source>
</evidence>
<feature type="transmembrane region" description="Helical" evidence="1">
    <location>
        <begin position="32"/>
        <end position="55"/>
    </location>
</feature>
<dbReference type="EMBL" id="LNIX01000005">
    <property type="protein sequence ID" value="OXA54620.1"/>
    <property type="molecule type" value="Genomic_DNA"/>
</dbReference>
<feature type="transmembrane region" description="Helical" evidence="1">
    <location>
        <begin position="120"/>
        <end position="140"/>
    </location>
</feature>
<feature type="transmembrane region" description="Helical" evidence="1">
    <location>
        <begin position="146"/>
        <end position="165"/>
    </location>
</feature>